<dbReference type="AlphaFoldDB" id="A0A1U7NTL2"/>
<proteinExistence type="predicted"/>
<dbReference type="SUPFAM" id="SSF51735">
    <property type="entry name" value="NAD(P)-binding Rossmann-fold domains"/>
    <property type="match status" value="1"/>
</dbReference>
<evidence type="ECO:0000313" key="2">
    <source>
        <dbReference type="EMBL" id="OLV16245.1"/>
    </source>
</evidence>
<organism evidence="2 3">
    <name type="scientific">Deinococcus marmoris</name>
    <dbReference type="NCBI Taxonomy" id="249408"/>
    <lineage>
        <taxon>Bacteria</taxon>
        <taxon>Thermotogati</taxon>
        <taxon>Deinococcota</taxon>
        <taxon>Deinococci</taxon>
        <taxon>Deinococcales</taxon>
        <taxon>Deinococcaceae</taxon>
        <taxon>Deinococcus</taxon>
    </lineage>
</organism>
<evidence type="ECO:0000313" key="3">
    <source>
        <dbReference type="Proteomes" id="UP000186607"/>
    </source>
</evidence>
<dbReference type="Pfam" id="PF05368">
    <property type="entry name" value="NmrA"/>
    <property type="match status" value="1"/>
</dbReference>
<comment type="caution">
    <text evidence="2">The sequence shown here is derived from an EMBL/GenBank/DDBJ whole genome shotgun (WGS) entry which is preliminary data.</text>
</comment>
<dbReference type="Gene3D" id="3.40.50.720">
    <property type="entry name" value="NAD(P)-binding Rossmann-like Domain"/>
    <property type="match status" value="1"/>
</dbReference>
<dbReference type="InterPro" id="IPR008030">
    <property type="entry name" value="NmrA-like"/>
</dbReference>
<feature type="domain" description="NmrA-like" evidence="1">
    <location>
        <begin position="2"/>
        <end position="253"/>
    </location>
</feature>
<accession>A0A1U7NTL2</accession>
<dbReference type="InterPro" id="IPR051604">
    <property type="entry name" value="Ergot_Alk_Oxidoreductase"/>
</dbReference>
<keyword evidence="3" id="KW-1185">Reference proteome</keyword>
<dbReference type="PANTHER" id="PTHR43162">
    <property type="match status" value="1"/>
</dbReference>
<evidence type="ECO:0000259" key="1">
    <source>
        <dbReference type="Pfam" id="PF05368"/>
    </source>
</evidence>
<dbReference type="STRING" id="249408.BOO71_0012583"/>
<dbReference type="Gene3D" id="3.90.25.10">
    <property type="entry name" value="UDP-galactose 4-epimerase, domain 1"/>
    <property type="match status" value="1"/>
</dbReference>
<dbReference type="Proteomes" id="UP000186607">
    <property type="component" value="Unassembled WGS sequence"/>
</dbReference>
<dbReference type="PANTHER" id="PTHR43162:SF1">
    <property type="entry name" value="PRESTALK A DIFFERENTIATION PROTEIN A"/>
    <property type="match status" value="1"/>
</dbReference>
<name>A0A1U7NTL2_9DEIO</name>
<dbReference type="EMBL" id="MSTI01000151">
    <property type="protein sequence ID" value="OLV16245.1"/>
    <property type="molecule type" value="Genomic_DNA"/>
</dbReference>
<dbReference type="OrthoDB" id="339107at2"/>
<dbReference type="RefSeq" id="WP_075835923.1">
    <property type="nucleotide sequence ID" value="NZ_MSTI01000151.1"/>
</dbReference>
<sequence length="281" mass="30641">MILVTSASGHVGTAVVSALLKAKRSVRAFVHSEKDRGKLETLGAADIVVGDLLNPDQLGAAFEGVTQVFHIGPPEHPRELAIGQAMIDLASEHQVGQFVFFSVLQPYLSSLRHHWNKLLVQEYLVDSGVPYTVLNPTMFMSPPQQAVQSGKMALPWSPDQPMSVVDLQDVAEVAVKVLGEDTHLRAAYDLVGDQPLSQREMAGIIGKVAGKTIEVQQLPFASVTARMPRSTPLEAYGSDSLERMFLYYSRHGLTGSPNVLGWVLGRPPTSYEAFVRRSLGR</sequence>
<protein>
    <submittedName>
        <fullName evidence="2">Nucleoside-diphosphate-sugar epimerase</fullName>
    </submittedName>
</protein>
<reference evidence="2 3" key="1">
    <citation type="submission" date="2017-01" db="EMBL/GenBank/DDBJ databases">
        <title>Genome Analysis of Deinococcus marmoris KOPRI26562.</title>
        <authorList>
            <person name="Kim J.H."/>
            <person name="Oh H.-M."/>
        </authorList>
    </citation>
    <scope>NUCLEOTIDE SEQUENCE [LARGE SCALE GENOMIC DNA]</scope>
    <source>
        <strain evidence="2 3">KOPRI26562</strain>
    </source>
</reference>
<gene>
    <name evidence="2" type="ORF">BOO71_0012583</name>
</gene>
<dbReference type="InterPro" id="IPR036291">
    <property type="entry name" value="NAD(P)-bd_dom_sf"/>
</dbReference>